<dbReference type="KEGG" id="caml:H6X83_13675"/>
<keyword evidence="3" id="KW-1185">Reference proteome</keyword>
<dbReference type="SUPFAM" id="SSF54106">
    <property type="entry name" value="LysM domain"/>
    <property type="match status" value="1"/>
</dbReference>
<dbReference type="PROSITE" id="PS51782">
    <property type="entry name" value="LYSM"/>
    <property type="match status" value="1"/>
</dbReference>
<dbReference type="Gene3D" id="3.10.350.10">
    <property type="entry name" value="LysM domain"/>
    <property type="match status" value="1"/>
</dbReference>
<dbReference type="AlphaFoldDB" id="A0A7G9WGX7"/>
<dbReference type="SMART" id="SM00257">
    <property type="entry name" value="LysM"/>
    <property type="match status" value="1"/>
</dbReference>
<reference evidence="2 3" key="1">
    <citation type="submission" date="2020-08" db="EMBL/GenBank/DDBJ databases">
        <authorList>
            <person name="Ren C."/>
            <person name="Gu Y."/>
            <person name="Xu Y."/>
        </authorList>
    </citation>
    <scope>NUCLEOTIDE SEQUENCE [LARGE SCALE GENOMIC DNA]</scope>
    <source>
        <strain evidence="2 3">LBM18003</strain>
    </source>
</reference>
<name>A0A7G9WGX7_9FIRM</name>
<sequence>MQLYMGYKEFSWPRLPDTLCMENEKYTQVFQQPENGEILQELGSHGRKITGSGVLLGAEAAEQWAALCRCYAEAGAGILYLPGREPITAVFTELTLSGSPRSDRIAYQFAFHETGKAQTAVRTYRVQQGDCLWSAAAAAGVSVESLLAANPGKIRWANELETGMELVLP</sequence>
<proteinExistence type="predicted"/>
<organism evidence="2 3">
    <name type="scientific">Caproicibacterium amylolyticum</name>
    <dbReference type="NCBI Taxonomy" id="2766537"/>
    <lineage>
        <taxon>Bacteria</taxon>
        <taxon>Bacillati</taxon>
        <taxon>Bacillota</taxon>
        <taxon>Clostridia</taxon>
        <taxon>Eubacteriales</taxon>
        <taxon>Oscillospiraceae</taxon>
        <taxon>Caproicibacterium</taxon>
    </lineage>
</organism>
<dbReference type="InterPro" id="IPR036779">
    <property type="entry name" value="LysM_dom_sf"/>
</dbReference>
<dbReference type="Proteomes" id="UP000516046">
    <property type="component" value="Chromosome"/>
</dbReference>
<protein>
    <submittedName>
        <fullName evidence="2">LysM peptidoglycan-binding domain-containing protein</fullName>
    </submittedName>
</protein>
<dbReference type="EMBL" id="CP060696">
    <property type="protein sequence ID" value="QNO17939.1"/>
    <property type="molecule type" value="Genomic_DNA"/>
</dbReference>
<dbReference type="Pfam" id="PF01476">
    <property type="entry name" value="LysM"/>
    <property type="match status" value="1"/>
</dbReference>
<accession>A0A7G9WGX7</accession>
<feature type="domain" description="LysM" evidence="1">
    <location>
        <begin position="122"/>
        <end position="168"/>
    </location>
</feature>
<evidence type="ECO:0000259" key="1">
    <source>
        <dbReference type="PROSITE" id="PS51782"/>
    </source>
</evidence>
<evidence type="ECO:0000313" key="2">
    <source>
        <dbReference type="EMBL" id="QNO17939.1"/>
    </source>
</evidence>
<dbReference type="RefSeq" id="WP_212507004.1">
    <property type="nucleotide sequence ID" value="NZ_CP060696.1"/>
</dbReference>
<evidence type="ECO:0000313" key="3">
    <source>
        <dbReference type="Proteomes" id="UP000516046"/>
    </source>
</evidence>
<dbReference type="CDD" id="cd00118">
    <property type="entry name" value="LysM"/>
    <property type="match status" value="1"/>
</dbReference>
<gene>
    <name evidence="2" type="ORF">H6X83_13675</name>
</gene>
<dbReference type="InterPro" id="IPR018392">
    <property type="entry name" value="LysM"/>
</dbReference>